<evidence type="ECO:0000256" key="4">
    <source>
        <dbReference type="ARBA" id="ARBA00013030"/>
    </source>
</evidence>
<evidence type="ECO:0000256" key="8">
    <source>
        <dbReference type="ARBA" id="ARBA00022679"/>
    </source>
</evidence>
<organism evidence="13">
    <name type="scientific">freshwater metagenome</name>
    <dbReference type="NCBI Taxonomy" id="449393"/>
    <lineage>
        <taxon>unclassified sequences</taxon>
        <taxon>metagenomes</taxon>
        <taxon>ecological metagenomes</taxon>
    </lineage>
</organism>
<dbReference type="GO" id="GO:0004760">
    <property type="term" value="F:L-serine-pyruvate transaminase activity"/>
    <property type="evidence" value="ECO:0007669"/>
    <property type="project" value="TreeGrafter"/>
</dbReference>
<dbReference type="NCBIfam" id="TIGR01366">
    <property type="entry name" value="serC_3"/>
    <property type="match status" value="1"/>
</dbReference>
<keyword evidence="11" id="KW-0718">Serine biosynthesis</keyword>
<dbReference type="GO" id="GO:0019265">
    <property type="term" value="P:glycine biosynthetic process, by transamination of glyoxylate"/>
    <property type="evidence" value="ECO:0007669"/>
    <property type="project" value="TreeGrafter"/>
</dbReference>
<dbReference type="InterPro" id="IPR022278">
    <property type="entry name" value="Pser_aminoTfrase"/>
</dbReference>
<dbReference type="SUPFAM" id="SSF53383">
    <property type="entry name" value="PLP-dependent transferases"/>
    <property type="match status" value="1"/>
</dbReference>
<dbReference type="PANTHER" id="PTHR21152">
    <property type="entry name" value="AMINOTRANSFERASE CLASS V"/>
    <property type="match status" value="1"/>
</dbReference>
<keyword evidence="5" id="KW-0963">Cytoplasm</keyword>
<evidence type="ECO:0000256" key="1">
    <source>
        <dbReference type="ARBA" id="ARBA00001933"/>
    </source>
</evidence>
<evidence type="ECO:0000256" key="6">
    <source>
        <dbReference type="ARBA" id="ARBA00022576"/>
    </source>
</evidence>
<evidence type="ECO:0000256" key="11">
    <source>
        <dbReference type="ARBA" id="ARBA00023299"/>
    </source>
</evidence>
<dbReference type="InterPro" id="IPR015424">
    <property type="entry name" value="PyrdxlP-dep_Trfase"/>
</dbReference>
<dbReference type="GO" id="GO:0006564">
    <property type="term" value="P:L-serine biosynthetic process"/>
    <property type="evidence" value="ECO:0007669"/>
    <property type="project" value="UniProtKB-KW"/>
</dbReference>
<keyword evidence="9" id="KW-0663">Pyridoxal phosphate</keyword>
<accession>A0A6J7CJ17</accession>
<dbReference type="Gene3D" id="3.40.640.10">
    <property type="entry name" value="Type I PLP-dependent aspartate aminotransferase-like (Major domain)"/>
    <property type="match status" value="1"/>
</dbReference>
<evidence type="ECO:0000256" key="10">
    <source>
        <dbReference type="ARBA" id="ARBA00023096"/>
    </source>
</evidence>
<evidence type="ECO:0000259" key="12">
    <source>
        <dbReference type="Pfam" id="PF00266"/>
    </source>
</evidence>
<keyword evidence="8" id="KW-0808">Transferase</keyword>
<dbReference type="GO" id="GO:0008453">
    <property type="term" value="F:alanine-glyoxylate transaminase activity"/>
    <property type="evidence" value="ECO:0007669"/>
    <property type="project" value="TreeGrafter"/>
</dbReference>
<protein>
    <recommendedName>
        <fullName evidence="4">phosphoserine transaminase</fullName>
        <ecNumber evidence="4">2.6.1.52</ecNumber>
    </recommendedName>
</protein>
<dbReference type="UniPathway" id="UPA00135">
    <property type="reaction ID" value="UER00197"/>
</dbReference>
<comment type="cofactor">
    <cofactor evidence="1">
        <name>pyridoxal 5'-phosphate</name>
        <dbReference type="ChEBI" id="CHEBI:597326"/>
    </cofactor>
</comment>
<comment type="pathway">
    <text evidence="2">Amino-acid biosynthesis; L-serine biosynthesis; L-serine from 3-phospho-D-glycerate: step 2/3.</text>
</comment>
<gene>
    <name evidence="13" type="ORF">UFOPK3376_00109</name>
</gene>
<proteinExistence type="inferred from homology"/>
<dbReference type="EMBL" id="CAFBLP010000002">
    <property type="protein sequence ID" value="CAB4858372.1"/>
    <property type="molecule type" value="Genomic_DNA"/>
</dbReference>
<dbReference type="GO" id="GO:0004648">
    <property type="term" value="F:O-phospho-L-serine:2-oxoglutarate aminotransferase activity"/>
    <property type="evidence" value="ECO:0007669"/>
    <property type="project" value="UniProtKB-EC"/>
</dbReference>
<feature type="domain" description="Aminotransferase class V" evidence="12">
    <location>
        <begin position="142"/>
        <end position="335"/>
    </location>
</feature>
<dbReference type="GO" id="GO:0005777">
    <property type="term" value="C:peroxisome"/>
    <property type="evidence" value="ECO:0007669"/>
    <property type="project" value="TreeGrafter"/>
</dbReference>
<dbReference type="InterPro" id="IPR000192">
    <property type="entry name" value="Aminotrans_V_dom"/>
</dbReference>
<dbReference type="Gene3D" id="3.90.1150.10">
    <property type="entry name" value="Aspartate Aminotransferase, domain 1"/>
    <property type="match status" value="1"/>
</dbReference>
<dbReference type="InterPro" id="IPR015421">
    <property type="entry name" value="PyrdxlP-dep_Trfase_major"/>
</dbReference>
<evidence type="ECO:0000256" key="9">
    <source>
        <dbReference type="ARBA" id="ARBA00022898"/>
    </source>
</evidence>
<dbReference type="PANTHER" id="PTHR21152:SF40">
    <property type="entry name" value="ALANINE--GLYOXYLATE AMINOTRANSFERASE"/>
    <property type="match status" value="1"/>
</dbReference>
<name>A0A6J7CJ17_9ZZZZ</name>
<comment type="similarity">
    <text evidence="3">Belongs to the class-V pyridoxal-phosphate-dependent aminotransferase family. SerC subfamily.</text>
</comment>
<dbReference type="PIRSF" id="PIRSF000525">
    <property type="entry name" value="SerC"/>
    <property type="match status" value="1"/>
</dbReference>
<keyword evidence="6" id="KW-0032">Aminotransferase</keyword>
<dbReference type="EC" id="2.6.1.52" evidence="4"/>
<dbReference type="InterPro" id="IPR006272">
    <property type="entry name" value="Pser_aminoTfrase_mycobac"/>
</dbReference>
<evidence type="ECO:0000256" key="7">
    <source>
        <dbReference type="ARBA" id="ARBA00022605"/>
    </source>
</evidence>
<dbReference type="Pfam" id="PF00266">
    <property type="entry name" value="Aminotran_5"/>
    <property type="match status" value="1"/>
</dbReference>
<evidence type="ECO:0000256" key="2">
    <source>
        <dbReference type="ARBA" id="ARBA00005099"/>
    </source>
</evidence>
<dbReference type="GO" id="GO:0008615">
    <property type="term" value="P:pyridoxine biosynthetic process"/>
    <property type="evidence" value="ECO:0007669"/>
    <property type="project" value="UniProtKB-KW"/>
</dbReference>
<reference evidence="13" key="1">
    <citation type="submission" date="2020-05" db="EMBL/GenBank/DDBJ databases">
        <authorList>
            <person name="Chiriac C."/>
            <person name="Salcher M."/>
            <person name="Ghai R."/>
            <person name="Kavagutti S V."/>
        </authorList>
    </citation>
    <scope>NUCLEOTIDE SEQUENCE</scope>
</reference>
<evidence type="ECO:0000256" key="5">
    <source>
        <dbReference type="ARBA" id="ARBA00022490"/>
    </source>
</evidence>
<sequence>MTAKDPRSISIPSALLPADGRFGCGPSKVRPEQISALSAVGATLLGTSHRQSPVKNLVGAVRSGLVDLFDLPDGWEIVLGNGGSTVFWDVATFGLIREHSVHAVFGEFSSKFAEAVSAAPHLDQPTIARSEPGDHPVVPADPDADVYALTHNETSTGVMMPPLRPLHASADSLVVVDATSAAGGLLWNPAEVDVYYFAPQKSFASDGGLWLAACSPRALERIRSIGASDRWVPASLDLAIALDNSVLNQTYNTPALATLVMLNEQLQWMLRNGGLAWANGRSVRSSDALYSWADARDWATPFVIDPSKRSQVVGTIDLTGVDANDVCAALRANGIVDTDSYRKLGRNQLRVGMFPAVDPADVVALTSCIDHVVAVLQD</sequence>
<evidence type="ECO:0000313" key="13">
    <source>
        <dbReference type="EMBL" id="CAB4858372.1"/>
    </source>
</evidence>
<keyword evidence="10" id="KW-0664">Pyridoxine biosynthesis</keyword>
<dbReference type="AlphaFoldDB" id="A0A6J7CJ17"/>
<keyword evidence="7" id="KW-0028">Amino-acid biosynthesis</keyword>
<evidence type="ECO:0000256" key="3">
    <source>
        <dbReference type="ARBA" id="ARBA00006904"/>
    </source>
</evidence>
<dbReference type="InterPro" id="IPR015422">
    <property type="entry name" value="PyrdxlP-dep_Trfase_small"/>
</dbReference>